<name>A0ABS7UCM7_9ACTN</name>
<accession>A0ABS7UCM7</accession>
<dbReference type="RefSeq" id="WP_224123004.1">
    <property type="nucleotide sequence ID" value="NZ_JAIQZJ010000005.1"/>
</dbReference>
<comment type="caution">
    <text evidence="3">The sequence shown here is derived from an EMBL/GenBank/DDBJ whole genome shotgun (WGS) entry which is preliminary data.</text>
</comment>
<dbReference type="Proteomes" id="UP000780875">
    <property type="component" value="Unassembled WGS sequence"/>
</dbReference>
<evidence type="ECO:0008006" key="5">
    <source>
        <dbReference type="Google" id="ProtNLM"/>
    </source>
</evidence>
<protein>
    <recommendedName>
        <fullName evidence="5">DUF4115 domain-containing protein</fullName>
    </recommendedName>
</protein>
<evidence type="ECO:0000256" key="2">
    <source>
        <dbReference type="SAM" id="Phobius"/>
    </source>
</evidence>
<evidence type="ECO:0000313" key="4">
    <source>
        <dbReference type="Proteomes" id="UP000780875"/>
    </source>
</evidence>
<proteinExistence type="predicted"/>
<organism evidence="3 4">
    <name type="scientific">Nocardioides mangrovi</name>
    <dbReference type="NCBI Taxonomy" id="2874580"/>
    <lineage>
        <taxon>Bacteria</taxon>
        <taxon>Bacillati</taxon>
        <taxon>Actinomycetota</taxon>
        <taxon>Actinomycetes</taxon>
        <taxon>Propionibacteriales</taxon>
        <taxon>Nocardioidaceae</taxon>
        <taxon>Nocardioides</taxon>
    </lineage>
</organism>
<dbReference type="EMBL" id="JAIQZJ010000005">
    <property type="protein sequence ID" value="MBZ5738637.1"/>
    <property type="molecule type" value="Genomic_DNA"/>
</dbReference>
<feature type="region of interest" description="Disordered" evidence="1">
    <location>
        <begin position="1"/>
        <end position="29"/>
    </location>
</feature>
<keyword evidence="2" id="KW-0812">Transmembrane</keyword>
<gene>
    <name evidence="3" type="ORF">K8U61_10730</name>
</gene>
<keyword evidence="4" id="KW-1185">Reference proteome</keyword>
<feature type="transmembrane region" description="Helical" evidence="2">
    <location>
        <begin position="61"/>
        <end position="82"/>
    </location>
</feature>
<evidence type="ECO:0000313" key="3">
    <source>
        <dbReference type="EMBL" id="MBZ5738637.1"/>
    </source>
</evidence>
<reference evidence="3 4" key="1">
    <citation type="submission" date="2021-09" db="EMBL/GenBank/DDBJ databases">
        <title>Whole genome sequence of Nocardioides sp. GBK3QG-3.</title>
        <authorList>
            <person name="Tuo L."/>
        </authorList>
    </citation>
    <scope>NUCLEOTIDE SEQUENCE [LARGE SCALE GENOMIC DNA]</scope>
    <source>
        <strain evidence="3 4">GBK3QG-3</strain>
    </source>
</reference>
<keyword evidence="2" id="KW-0472">Membrane</keyword>
<evidence type="ECO:0000256" key="1">
    <source>
        <dbReference type="SAM" id="MobiDB-lite"/>
    </source>
</evidence>
<sequence length="214" mass="22278">MTDPVNDPVDDELRDRLRAADPARDLPVEEPARVEALLQDVMATELTSENRATGTRGRGTLTWLVAAAALVVIAGIGVFALVGHGDDPAAPPTAADAQTVTDLAVPSASAADGRCMVPDAEVLRGLPVAFDGTVTAVTDQMVTLDVTHWYAGTETDLARVVAPAEELSQLLVSVDFRAGQRYLVAAQGGKVAVCGLSGPYSPQLAVLYDEAFPG</sequence>
<feature type="compositionally biased region" description="Basic and acidic residues" evidence="1">
    <location>
        <begin position="11"/>
        <end position="29"/>
    </location>
</feature>
<keyword evidence="2" id="KW-1133">Transmembrane helix</keyword>